<comment type="caution">
    <text evidence="1">The sequence shown here is derived from an EMBL/GenBank/DDBJ whole genome shotgun (WGS) entry which is preliminary data.</text>
</comment>
<reference evidence="1 2" key="1">
    <citation type="journal article" date="2021" name="Elife">
        <title>Chloroplast acquisition without the gene transfer in kleptoplastic sea slugs, Plakobranchus ocellatus.</title>
        <authorList>
            <person name="Maeda T."/>
            <person name="Takahashi S."/>
            <person name="Yoshida T."/>
            <person name="Shimamura S."/>
            <person name="Takaki Y."/>
            <person name="Nagai Y."/>
            <person name="Toyoda A."/>
            <person name="Suzuki Y."/>
            <person name="Arimoto A."/>
            <person name="Ishii H."/>
            <person name="Satoh N."/>
            <person name="Nishiyama T."/>
            <person name="Hasebe M."/>
            <person name="Maruyama T."/>
            <person name="Minagawa J."/>
            <person name="Obokata J."/>
            <person name="Shigenobu S."/>
        </authorList>
    </citation>
    <scope>NUCLEOTIDE SEQUENCE [LARGE SCALE GENOMIC DNA]</scope>
</reference>
<keyword evidence="2" id="KW-1185">Reference proteome</keyword>
<evidence type="ECO:0000313" key="2">
    <source>
        <dbReference type="Proteomes" id="UP000735302"/>
    </source>
</evidence>
<evidence type="ECO:0000313" key="1">
    <source>
        <dbReference type="EMBL" id="GFO48196.1"/>
    </source>
</evidence>
<organism evidence="1 2">
    <name type="scientific">Plakobranchus ocellatus</name>
    <dbReference type="NCBI Taxonomy" id="259542"/>
    <lineage>
        <taxon>Eukaryota</taxon>
        <taxon>Metazoa</taxon>
        <taxon>Spiralia</taxon>
        <taxon>Lophotrochozoa</taxon>
        <taxon>Mollusca</taxon>
        <taxon>Gastropoda</taxon>
        <taxon>Heterobranchia</taxon>
        <taxon>Euthyneura</taxon>
        <taxon>Panpulmonata</taxon>
        <taxon>Sacoglossa</taxon>
        <taxon>Placobranchoidea</taxon>
        <taxon>Plakobranchidae</taxon>
        <taxon>Plakobranchus</taxon>
    </lineage>
</organism>
<name>A0AAV4DWI5_9GAST</name>
<sequence length="81" mass="9387">MVNIVCKYGHYLNSVWDDVENFEDQITLTPTQMYPNRLKTGPFETCPCKFCLNLSMKILNNHLAADHVIRLSRPVIEEYGP</sequence>
<accession>A0AAV4DWI5</accession>
<proteinExistence type="predicted"/>
<protein>
    <recommendedName>
        <fullName evidence="3">C2H2-type domain-containing protein</fullName>
    </recommendedName>
</protein>
<dbReference type="AlphaFoldDB" id="A0AAV4DWI5"/>
<evidence type="ECO:0008006" key="3">
    <source>
        <dbReference type="Google" id="ProtNLM"/>
    </source>
</evidence>
<gene>
    <name evidence="1" type="ORF">PoB_007470100</name>
</gene>
<dbReference type="Proteomes" id="UP000735302">
    <property type="component" value="Unassembled WGS sequence"/>
</dbReference>
<dbReference type="EMBL" id="BLXT01008384">
    <property type="protein sequence ID" value="GFO48196.1"/>
    <property type="molecule type" value="Genomic_DNA"/>
</dbReference>